<dbReference type="PANTHER" id="PTHR10192">
    <property type="entry name" value="MOLYBDOPTERIN BIOSYNTHESIS PROTEIN"/>
    <property type="match status" value="1"/>
</dbReference>
<dbReference type="GO" id="GO:0061599">
    <property type="term" value="F:molybdopterin molybdotransferase activity"/>
    <property type="evidence" value="ECO:0007669"/>
    <property type="project" value="UniProtKB-UniRule"/>
</dbReference>
<dbReference type="SUPFAM" id="SSF53218">
    <property type="entry name" value="Molybdenum cofactor biosynthesis proteins"/>
    <property type="match status" value="1"/>
</dbReference>
<sequence>VLFNKVAMRPGSVTTVAVANEKYLFGLSGNPSACYSGFELFVKPAIYHMMHAQRYYPAVIRATLMEDFKKANPFTRFVRANVVLTGREATVSPSGFNKSGAVVSIAHSNAMMVLPGGTRGFQKWHQVSVVLTSSEAYQQELFL</sequence>
<dbReference type="InterPro" id="IPR038987">
    <property type="entry name" value="MoeA-like"/>
</dbReference>
<keyword evidence="1" id="KW-0808">Transferase</keyword>
<dbReference type="PANTHER" id="PTHR10192:SF5">
    <property type="entry name" value="GEPHYRIN"/>
    <property type="match status" value="1"/>
</dbReference>
<comment type="catalytic activity">
    <reaction evidence="1">
        <text>adenylyl-molybdopterin + molybdate = Mo-molybdopterin + AMP + H(+)</text>
        <dbReference type="Rhea" id="RHEA:35047"/>
        <dbReference type="ChEBI" id="CHEBI:15378"/>
        <dbReference type="ChEBI" id="CHEBI:36264"/>
        <dbReference type="ChEBI" id="CHEBI:62727"/>
        <dbReference type="ChEBI" id="CHEBI:71302"/>
        <dbReference type="ChEBI" id="CHEBI:456215"/>
    </reaction>
</comment>
<dbReference type="GO" id="GO:0046872">
    <property type="term" value="F:metal ion binding"/>
    <property type="evidence" value="ECO:0007669"/>
    <property type="project" value="UniProtKB-UniRule"/>
</dbReference>
<accession>A0ABD5AZE2</accession>
<gene>
    <name evidence="3" type="ORF">RCF65_11915</name>
</gene>
<dbReference type="Pfam" id="PF03454">
    <property type="entry name" value="MoeA_C"/>
    <property type="match status" value="1"/>
</dbReference>
<dbReference type="GO" id="GO:0006777">
    <property type="term" value="P:Mo-molybdopterin cofactor biosynthetic process"/>
    <property type="evidence" value="ECO:0007669"/>
    <property type="project" value="UniProtKB-UniRule"/>
</dbReference>
<protein>
    <recommendedName>
        <fullName evidence="1">Molybdopterin molybdenumtransferase</fullName>
        <ecNumber evidence="1">2.10.1.1</ecNumber>
    </recommendedName>
</protein>
<dbReference type="EC" id="2.10.1.1" evidence="1"/>
<evidence type="ECO:0000256" key="1">
    <source>
        <dbReference type="RuleBase" id="RU365090"/>
    </source>
</evidence>
<dbReference type="Proteomes" id="UP001240157">
    <property type="component" value="Unassembled WGS sequence"/>
</dbReference>
<comment type="pathway">
    <text evidence="1">Cofactor biosynthesis; molybdopterin biosynthesis.</text>
</comment>
<dbReference type="AlphaFoldDB" id="A0ABD5AZE2"/>
<dbReference type="Gene3D" id="2.40.340.10">
    <property type="entry name" value="MoeA, C-terminal, domain IV"/>
    <property type="match status" value="1"/>
</dbReference>
<comment type="function">
    <text evidence="1">Catalyzes the insertion of molybdate into adenylated molybdopterin with the concomitant release of AMP.</text>
</comment>
<dbReference type="Gene3D" id="3.40.980.10">
    <property type="entry name" value="MoaB/Mog-like domain"/>
    <property type="match status" value="1"/>
</dbReference>
<keyword evidence="1" id="KW-0479">Metal-binding</keyword>
<feature type="domain" description="MoeA C-terminal" evidence="2">
    <location>
        <begin position="61"/>
        <end position="130"/>
    </location>
</feature>
<dbReference type="FunFam" id="2.40.340.10:FF:000002">
    <property type="entry name" value="Molybdopterin molybdenumtransferase"/>
    <property type="match status" value="1"/>
</dbReference>
<dbReference type="SUPFAM" id="SSF63867">
    <property type="entry name" value="MoeA C-terminal domain-like"/>
    <property type="match status" value="1"/>
</dbReference>
<dbReference type="InterPro" id="IPR036425">
    <property type="entry name" value="MoaB/Mog-like_dom_sf"/>
</dbReference>
<keyword evidence="1" id="KW-0460">Magnesium</keyword>
<keyword evidence="1" id="KW-0501">Molybdenum cofactor biosynthesis</keyword>
<dbReference type="InterPro" id="IPR005111">
    <property type="entry name" value="MoeA_C_domain_IV"/>
</dbReference>
<evidence type="ECO:0000313" key="3">
    <source>
        <dbReference type="EMBL" id="MDQ7176675.1"/>
    </source>
</evidence>
<evidence type="ECO:0000313" key="4">
    <source>
        <dbReference type="Proteomes" id="UP001240157"/>
    </source>
</evidence>
<name>A0ABD5AZE2_STACR</name>
<organism evidence="3 4">
    <name type="scientific">Staphylococcus chromogenes</name>
    <name type="common">Staphylococcus hyicus subsp. chromogenes</name>
    <dbReference type="NCBI Taxonomy" id="46126"/>
    <lineage>
        <taxon>Bacteria</taxon>
        <taxon>Bacillati</taxon>
        <taxon>Bacillota</taxon>
        <taxon>Bacilli</taxon>
        <taxon>Bacillales</taxon>
        <taxon>Staphylococcaceae</taxon>
        <taxon>Staphylococcus</taxon>
    </lineage>
</organism>
<keyword evidence="1" id="KW-0500">Molybdenum</keyword>
<comment type="caution">
    <text evidence="3">The sequence shown here is derived from an EMBL/GenBank/DDBJ whole genome shotgun (WGS) entry which is preliminary data.</text>
</comment>
<comment type="cofactor">
    <cofactor evidence="1">
        <name>Mg(2+)</name>
        <dbReference type="ChEBI" id="CHEBI:18420"/>
    </cofactor>
</comment>
<feature type="non-terminal residue" evidence="3">
    <location>
        <position position="1"/>
    </location>
</feature>
<proteinExistence type="inferred from homology"/>
<reference evidence="3 4" key="1">
    <citation type="submission" date="2023-08" db="EMBL/GenBank/DDBJ databases">
        <title>Whole genome sequencing of Staphylococcus chromogenes NNSch 2386.</title>
        <authorList>
            <person name="Kropotov V.S."/>
            <person name="Boriskina E.V."/>
            <person name="Gordinskaya N.A."/>
            <person name="Shkurkina I.S."/>
            <person name="Kryazhev D.V."/>
            <person name="Alekseeva A.E."/>
            <person name="Makhova M.A."/>
        </authorList>
    </citation>
    <scope>NUCLEOTIDE SEQUENCE [LARGE SCALE GENOMIC DNA]</scope>
    <source>
        <strain evidence="3 4">NNSch 2386</strain>
    </source>
</reference>
<evidence type="ECO:0000259" key="2">
    <source>
        <dbReference type="Pfam" id="PF03454"/>
    </source>
</evidence>
<comment type="similarity">
    <text evidence="1">Belongs to the MoeA family.</text>
</comment>
<dbReference type="EMBL" id="JAVGJF010000321">
    <property type="protein sequence ID" value="MDQ7176675.1"/>
    <property type="molecule type" value="Genomic_DNA"/>
</dbReference>
<dbReference type="InterPro" id="IPR036688">
    <property type="entry name" value="MoeA_C_domain_IV_sf"/>
</dbReference>